<dbReference type="GeneID" id="87868619"/>
<dbReference type="InterPro" id="IPR015421">
    <property type="entry name" value="PyrdxlP-dep_Trfase_major"/>
</dbReference>
<organism evidence="4 5">
    <name type="scientific">Neurospora tetraspora</name>
    <dbReference type="NCBI Taxonomy" id="94610"/>
    <lineage>
        <taxon>Eukaryota</taxon>
        <taxon>Fungi</taxon>
        <taxon>Dikarya</taxon>
        <taxon>Ascomycota</taxon>
        <taxon>Pezizomycotina</taxon>
        <taxon>Sordariomycetes</taxon>
        <taxon>Sordariomycetidae</taxon>
        <taxon>Sordariales</taxon>
        <taxon>Sordariaceae</taxon>
        <taxon>Neurospora</taxon>
    </lineage>
</organism>
<protein>
    <submittedName>
        <fullName evidence="4">Pyridoxal phosphate-dependent transferase</fullName>
    </submittedName>
</protein>
<gene>
    <name evidence="4" type="ORF">B0H65DRAFT_8314</name>
</gene>
<reference evidence="4" key="2">
    <citation type="submission" date="2023-06" db="EMBL/GenBank/DDBJ databases">
        <authorList>
            <consortium name="Lawrence Berkeley National Laboratory"/>
            <person name="Haridas S."/>
            <person name="Hensen N."/>
            <person name="Bonometti L."/>
            <person name="Westerberg I."/>
            <person name="Brannstrom I.O."/>
            <person name="Guillou S."/>
            <person name="Cros-Aarteil S."/>
            <person name="Calhoun S."/>
            <person name="Kuo A."/>
            <person name="Mondo S."/>
            <person name="Pangilinan J."/>
            <person name="Riley R."/>
            <person name="Labutti K."/>
            <person name="Andreopoulos B."/>
            <person name="Lipzen A."/>
            <person name="Chen C."/>
            <person name="Yanf M."/>
            <person name="Daum C."/>
            <person name="Ng V."/>
            <person name="Clum A."/>
            <person name="Steindorff A."/>
            <person name="Ohm R."/>
            <person name="Martin F."/>
            <person name="Silar P."/>
            <person name="Natvig D."/>
            <person name="Lalanne C."/>
            <person name="Gautier V."/>
            <person name="Ament-Velasquez S.L."/>
            <person name="Kruys A."/>
            <person name="Hutchinson M.I."/>
            <person name="Powell A.J."/>
            <person name="Barry K."/>
            <person name="Miller A.N."/>
            <person name="Grigoriev I.V."/>
            <person name="Debuchy R."/>
            <person name="Gladieux P."/>
            <person name="Thoren M.H."/>
            <person name="Johannesson H."/>
        </authorList>
    </citation>
    <scope>NUCLEOTIDE SEQUENCE</scope>
    <source>
        <strain evidence="4">CBS 560.94</strain>
    </source>
</reference>
<dbReference type="SUPFAM" id="SSF53383">
    <property type="entry name" value="PLP-dependent transferases"/>
    <property type="match status" value="1"/>
</dbReference>
<dbReference type="EMBL" id="JAUEPP010000001">
    <property type="protein sequence ID" value="KAK3354315.1"/>
    <property type="molecule type" value="Genomic_DNA"/>
</dbReference>
<accession>A0AAE0JN07</accession>
<comment type="similarity">
    <text evidence="1">Belongs to the class-I pyridoxal-phosphate-dependent aminotransferase family.</text>
</comment>
<dbReference type="Gene3D" id="3.90.1150.10">
    <property type="entry name" value="Aspartate Aminotransferase, domain 1"/>
    <property type="match status" value="1"/>
</dbReference>
<dbReference type="InterPro" id="IPR004839">
    <property type="entry name" value="Aminotransferase_I/II_large"/>
</dbReference>
<keyword evidence="4" id="KW-0808">Transferase</keyword>
<dbReference type="InterPro" id="IPR015424">
    <property type="entry name" value="PyrdxlP-dep_Trfase"/>
</dbReference>
<reference evidence="4" key="1">
    <citation type="journal article" date="2023" name="Mol. Phylogenet. Evol.">
        <title>Genome-scale phylogeny and comparative genomics of the fungal order Sordariales.</title>
        <authorList>
            <person name="Hensen N."/>
            <person name="Bonometti L."/>
            <person name="Westerberg I."/>
            <person name="Brannstrom I.O."/>
            <person name="Guillou S."/>
            <person name="Cros-Aarteil S."/>
            <person name="Calhoun S."/>
            <person name="Haridas S."/>
            <person name="Kuo A."/>
            <person name="Mondo S."/>
            <person name="Pangilinan J."/>
            <person name="Riley R."/>
            <person name="LaButti K."/>
            <person name="Andreopoulos B."/>
            <person name="Lipzen A."/>
            <person name="Chen C."/>
            <person name="Yan M."/>
            <person name="Daum C."/>
            <person name="Ng V."/>
            <person name="Clum A."/>
            <person name="Steindorff A."/>
            <person name="Ohm R.A."/>
            <person name="Martin F."/>
            <person name="Silar P."/>
            <person name="Natvig D.O."/>
            <person name="Lalanne C."/>
            <person name="Gautier V."/>
            <person name="Ament-Velasquez S.L."/>
            <person name="Kruys A."/>
            <person name="Hutchinson M.I."/>
            <person name="Powell A.J."/>
            <person name="Barry K."/>
            <person name="Miller A.N."/>
            <person name="Grigoriev I.V."/>
            <person name="Debuchy R."/>
            <person name="Gladieux P."/>
            <person name="Hiltunen Thoren M."/>
            <person name="Johannesson H."/>
        </authorList>
    </citation>
    <scope>NUCLEOTIDE SEQUENCE</scope>
    <source>
        <strain evidence="4">CBS 560.94</strain>
    </source>
</reference>
<dbReference type="InterPro" id="IPR004838">
    <property type="entry name" value="NHTrfase_class1_PyrdxlP-BS"/>
</dbReference>
<evidence type="ECO:0000256" key="2">
    <source>
        <dbReference type="ARBA" id="ARBA00022898"/>
    </source>
</evidence>
<dbReference type="PROSITE" id="PS00105">
    <property type="entry name" value="AA_TRANSFER_CLASS_1"/>
    <property type="match status" value="1"/>
</dbReference>
<evidence type="ECO:0000259" key="3">
    <source>
        <dbReference type="Pfam" id="PF00155"/>
    </source>
</evidence>
<dbReference type="PANTHER" id="PTHR43510:SF1">
    <property type="entry name" value="AMINOTRANSFERASE FUNCTION, HYPOTHETICAL (EUROFUNG)"/>
    <property type="match status" value="1"/>
</dbReference>
<dbReference type="GO" id="GO:0016740">
    <property type="term" value="F:transferase activity"/>
    <property type="evidence" value="ECO:0007669"/>
    <property type="project" value="UniProtKB-KW"/>
</dbReference>
<dbReference type="PRINTS" id="PR00753">
    <property type="entry name" value="ACCSYNTHASE"/>
</dbReference>
<keyword evidence="2" id="KW-0663">Pyridoxal phosphate</keyword>
<dbReference type="PANTHER" id="PTHR43510">
    <property type="entry name" value="AMINOTRANSFERASE FUNCTION, HYPOTHETICAL (EUROFUNG)"/>
    <property type="match status" value="1"/>
</dbReference>
<dbReference type="AlphaFoldDB" id="A0AAE0JN07"/>
<keyword evidence="5" id="KW-1185">Reference proteome</keyword>
<dbReference type="Proteomes" id="UP001278500">
    <property type="component" value="Unassembled WGS sequence"/>
</dbReference>
<feature type="domain" description="Aminotransferase class I/classII large" evidence="3">
    <location>
        <begin position="57"/>
        <end position="403"/>
    </location>
</feature>
<dbReference type="RefSeq" id="XP_062685693.1">
    <property type="nucleotide sequence ID" value="XM_062831465.1"/>
</dbReference>
<evidence type="ECO:0000256" key="1">
    <source>
        <dbReference type="ARBA" id="ARBA00007441"/>
    </source>
</evidence>
<dbReference type="GO" id="GO:0030170">
    <property type="term" value="F:pyridoxal phosphate binding"/>
    <property type="evidence" value="ECO:0007669"/>
    <property type="project" value="InterPro"/>
</dbReference>
<dbReference type="InterPro" id="IPR015422">
    <property type="entry name" value="PyrdxlP-dep_Trfase_small"/>
</dbReference>
<evidence type="ECO:0000313" key="4">
    <source>
        <dbReference type="EMBL" id="KAK3354315.1"/>
    </source>
</evidence>
<sequence>MVKITPFEVEQWMDRYETTPGVINIAETCCASISVDDLISLNTDNSPSSPLQLSKKLTYGDILGSKTLRQRVASLLNRDLNLYSPDLEPLTAENVIITQGAIAANFLVFYTLVGPGDHVISVYPTYQQLYSVPESLGAEVSLWKLKAENGYVPDVEELEGLVKSNTKLLVLNNPNNPTGATIPTPTLQSILEFCASRNITILSDEVYSPLFHSLPNQSSPAPPSILSLSPSPSPSSYTTISTGSTSKSLALAGLRLGWIASRSPSFLRAIASARDYTAISVSQLDDQVASYALGPTVLPALLERNLDLARTNLALLTEFVEGKYGKVCSWVRPTAGTTALVQFRNLREGGEPVDDAAFVLDVLDKKNVLFMPGSPCFGLGTDFKGCVRIGYACETEVLKRGLELLGHYVEEHLL</sequence>
<name>A0AAE0JN07_9PEZI</name>
<comment type="caution">
    <text evidence="4">The sequence shown here is derived from an EMBL/GenBank/DDBJ whole genome shotgun (WGS) entry which is preliminary data.</text>
</comment>
<proteinExistence type="inferred from homology"/>
<evidence type="ECO:0000313" key="5">
    <source>
        <dbReference type="Proteomes" id="UP001278500"/>
    </source>
</evidence>
<dbReference type="Pfam" id="PF00155">
    <property type="entry name" value="Aminotran_1_2"/>
    <property type="match status" value="1"/>
</dbReference>
<dbReference type="CDD" id="cd00609">
    <property type="entry name" value="AAT_like"/>
    <property type="match status" value="1"/>
</dbReference>
<dbReference type="Gene3D" id="3.40.640.10">
    <property type="entry name" value="Type I PLP-dependent aspartate aminotransferase-like (Major domain)"/>
    <property type="match status" value="1"/>
</dbReference>